<proteinExistence type="predicted"/>
<dbReference type="PANTHER" id="PTHR18901:SF38">
    <property type="entry name" value="PSEUDOURIDINE-5'-PHOSPHATASE"/>
    <property type="match status" value="1"/>
</dbReference>
<dbReference type="EMBL" id="NVUK01000035">
    <property type="protein sequence ID" value="PCI76055.1"/>
    <property type="molecule type" value="Genomic_DNA"/>
</dbReference>
<comment type="caution">
    <text evidence="1">The sequence shown here is derived from an EMBL/GenBank/DDBJ whole genome shotgun (WGS) entry which is preliminary data.</text>
</comment>
<evidence type="ECO:0000313" key="2">
    <source>
        <dbReference type="Proteomes" id="UP000218775"/>
    </source>
</evidence>
<dbReference type="Gene3D" id="3.40.50.1000">
    <property type="entry name" value="HAD superfamily/HAD-like"/>
    <property type="match status" value="1"/>
</dbReference>
<dbReference type="SUPFAM" id="SSF56784">
    <property type="entry name" value="HAD-like"/>
    <property type="match status" value="1"/>
</dbReference>
<dbReference type="SFLD" id="SFLDG01129">
    <property type="entry name" value="C1.5:_HAD__Beta-PGM__Phosphata"/>
    <property type="match status" value="1"/>
</dbReference>
<dbReference type="AlphaFoldDB" id="A0A2A4X1W9"/>
<evidence type="ECO:0000313" key="1">
    <source>
        <dbReference type="EMBL" id="PCI76055.1"/>
    </source>
</evidence>
<dbReference type="InterPro" id="IPR041492">
    <property type="entry name" value="HAD_2"/>
</dbReference>
<protein>
    <recommendedName>
        <fullName evidence="3">HAD family phosphatase</fullName>
    </recommendedName>
</protein>
<gene>
    <name evidence="1" type="ORF">COB21_04925</name>
</gene>
<dbReference type="CDD" id="cd07505">
    <property type="entry name" value="HAD_BPGM-like"/>
    <property type="match status" value="1"/>
</dbReference>
<accession>A0A2A4X1W9</accession>
<dbReference type="InterPro" id="IPR023198">
    <property type="entry name" value="PGP-like_dom2"/>
</dbReference>
<reference evidence="2" key="1">
    <citation type="submission" date="2017-08" db="EMBL/GenBank/DDBJ databases">
        <title>A dynamic microbial community with high functional redundancy inhabits the cold, oxic subseafloor aquifer.</title>
        <authorList>
            <person name="Tully B.J."/>
            <person name="Wheat C.G."/>
            <person name="Glazer B.T."/>
            <person name="Huber J.A."/>
        </authorList>
    </citation>
    <scope>NUCLEOTIDE SEQUENCE [LARGE SCALE GENOMIC DNA]</scope>
</reference>
<dbReference type="Proteomes" id="UP000218775">
    <property type="component" value="Unassembled WGS sequence"/>
</dbReference>
<dbReference type="InterPro" id="IPR023214">
    <property type="entry name" value="HAD_sf"/>
</dbReference>
<dbReference type="InterPro" id="IPR006439">
    <property type="entry name" value="HAD-SF_hydro_IA"/>
</dbReference>
<dbReference type="NCBIfam" id="TIGR01509">
    <property type="entry name" value="HAD-SF-IA-v3"/>
    <property type="match status" value="1"/>
</dbReference>
<dbReference type="InterPro" id="IPR036412">
    <property type="entry name" value="HAD-like_sf"/>
</dbReference>
<dbReference type="Gene3D" id="1.10.150.240">
    <property type="entry name" value="Putative phosphatase, domain 2"/>
    <property type="match status" value="1"/>
</dbReference>
<dbReference type="SFLD" id="SFLDS00003">
    <property type="entry name" value="Haloacid_Dehalogenase"/>
    <property type="match status" value="1"/>
</dbReference>
<dbReference type="Pfam" id="PF13419">
    <property type="entry name" value="HAD_2"/>
    <property type="match status" value="1"/>
</dbReference>
<dbReference type="PANTHER" id="PTHR18901">
    <property type="entry name" value="2-DEOXYGLUCOSE-6-PHOSPHATE PHOSPHATASE 2"/>
    <property type="match status" value="1"/>
</dbReference>
<evidence type="ECO:0008006" key="3">
    <source>
        <dbReference type="Google" id="ProtNLM"/>
    </source>
</evidence>
<name>A0A2A4X1W9_UNCAE</name>
<sequence length="224" mass="25845">MHKQLKPLLEYSPILFDFDGLLVDTEKQHFQAYKQTVESFSLSFNWDYASFMPIAHISGVAIRQSLFEAYPELFQKITWEEFYAKKSARYCELIEEGLTRFMPGAEVLIRRLLEENHSFAVVTNSTRRQIDLVKNNLPLLKKVPHWFVREDYNNPKPAPDGYLKALEFFGKKSTPIGFEDTKKGIVSLSAAGVLPVLVCDENHPQREHISGDITFYSSLTHLLQ</sequence>
<organism evidence="1 2">
    <name type="scientific">Aerophobetes bacterium</name>
    <dbReference type="NCBI Taxonomy" id="2030807"/>
    <lineage>
        <taxon>Bacteria</taxon>
        <taxon>Candidatus Aerophobota</taxon>
    </lineage>
</organism>